<dbReference type="InterPro" id="IPR012865">
    <property type="entry name" value="DUF1642"/>
</dbReference>
<dbReference type="AlphaFoldDB" id="A0ABD5FFS4"/>
<proteinExistence type="predicted"/>
<dbReference type="RefSeq" id="WP_311932110.1">
    <property type="nucleotide sequence ID" value="NZ_JARPWY010000188.1"/>
</dbReference>
<comment type="caution">
    <text evidence="1">The sequence shown here is derived from an EMBL/GenBank/DDBJ whole genome shotgun (WGS) entry which is preliminary data.</text>
</comment>
<sequence length="96" mass="11514">KDWYFRKDKLSENEEAIDWLVRHPEKFMKAWLDGYEVEEEPKYRVNIGGLYLKEPLADTNDFTISMTWNKDYAYPFDSWNMAREHTSELGGTVEKV</sequence>
<reference evidence="1 2" key="1">
    <citation type="submission" date="2023-03" db="EMBL/GenBank/DDBJ databases">
        <authorList>
            <person name="Shen W."/>
            <person name="Cai J."/>
        </authorList>
    </citation>
    <scope>NUCLEOTIDE SEQUENCE [LARGE SCALE GENOMIC DNA]</scope>
    <source>
        <strain evidence="1 2">Y2</strain>
    </source>
</reference>
<accession>A0ABD5FFS4</accession>
<gene>
    <name evidence="1" type="ORF">P7D79_23170</name>
</gene>
<evidence type="ECO:0000313" key="1">
    <source>
        <dbReference type="EMBL" id="MDT2517117.1"/>
    </source>
</evidence>
<protein>
    <submittedName>
        <fullName evidence="1">DUF1642 domain-containing protein</fullName>
    </submittedName>
</protein>
<dbReference type="EMBL" id="JARPWY010000188">
    <property type="protein sequence ID" value="MDT2517117.1"/>
    <property type="molecule type" value="Genomic_DNA"/>
</dbReference>
<name>A0ABD5FFS4_ENTAV</name>
<feature type="non-terminal residue" evidence="1">
    <location>
        <position position="1"/>
    </location>
</feature>
<evidence type="ECO:0000313" key="2">
    <source>
        <dbReference type="Proteomes" id="UP001264335"/>
    </source>
</evidence>
<dbReference type="Proteomes" id="UP001264335">
    <property type="component" value="Unassembled WGS sequence"/>
</dbReference>
<organism evidence="1 2">
    <name type="scientific">Enterococcus avium</name>
    <name type="common">Streptococcus avium</name>
    <dbReference type="NCBI Taxonomy" id="33945"/>
    <lineage>
        <taxon>Bacteria</taxon>
        <taxon>Bacillati</taxon>
        <taxon>Bacillota</taxon>
        <taxon>Bacilli</taxon>
        <taxon>Lactobacillales</taxon>
        <taxon>Enterococcaceae</taxon>
        <taxon>Enterococcus</taxon>
    </lineage>
</organism>
<dbReference type="Pfam" id="PF07852">
    <property type="entry name" value="DUF1642"/>
    <property type="match status" value="1"/>
</dbReference>